<evidence type="ECO:0000313" key="2">
    <source>
        <dbReference type="Proteomes" id="UP000254326"/>
    </source>
</evidence>
<dbReference type="CDD" id="cd00085">
    <property type="entry name" value="HNHc"/>
    <property type="match status" value="1"/>
</dbReference>
<dbReference type="OrthoDB" id="8410293at2"/>
<proteinExistence type="predicted"/>
<dbReference type="Proteomes" id="UP000254326">
    <property type="component" value="Unassembled WGS sequence"/>
</dbReference>
<gene>
    <name evidence="1" type="ORF">DN730_06890</name>
</gene>
<dbReference type="Gene3D" id="1.10.30.50">
    <property type="match status" value="1"/>
</dbReference>
<evidence type="ECO:0000313" key="1">
    <source>
        <dbReference type="EMBL" id="RDL45328.1"/>
    </source>
</evidence>
<organism evidence="1 2">
    <name type="scientific">Marinomonas piezotolerans</name>
    <dbReference type="NCBI Taxonomy" id="2213058"/>
    <lineage>
        <taxon>Bacteria</taxon>
        <taxon>Pseudomonadati</taxon>
        <taxon>Pseudomonadota</taxon>
        <taxon>Gammaproteobacteria</taxon>
        <taxon>Oceanospirillales</taxon>
        <taxon>Oceanospirillaceae</taxon>
        <taxon>Marinomonas</taxon>
    </lineage>
</organism>
<dbReference type="InterPro" id="IPR003615">
    <property type="entry name" value="HNH_nuc"/>
</dbReference>
<evidence type="ECO:0008006" key="3">
    <source>
        <dbReference type="Google" id="ProtNLM"/>
    </source>
</evidence>
<keyword evidence="2" id="KW-1185">Reference proteome</keyword>
<reference evidence="1 2" key="1">
    <citation type="submission" date="2018-06" db="EMBL/GenBank/DDBJ databases">
        <title>Marinomonas sp. YLB-05 draft genome sequence.</title>
        <authorList>
            <person name="Yu L."/>
            <person name="Tang X."/>
        </authorList>
    </citation>
    <scope>NUCLEOTIDE SEQUENCE [LARGE SCALE GENOMIC DNA]</scope>
    <source>
        <strain evidence="1 2">YLB-05</strain>
    </source>
</reference>
<dbReference type="RefSeq" id="WP_115467361.1">
    <property type="nucleotide sequence ID" value="NZ_QKRA01000002.1"/>
</dbReference>
<sequence length="318" mass="36800">MENLFSYIEKIIPGINDAWDREKISDLAILNTPEAVLSKNSFLLNADMKFIWFSWFIESIYDYHKASDDISYPEVVSSVRRGLLKTGFNESDQKFNEVWKSISRLTYKLISKSSGRSREHLTRSTKYDLIERSKGAPYCWICGHRFSNESIDKFSNIDAEIKLPELIDYFLQKGLKERDLKIEVEHKMPFISGGGDLSDLDNIELCCGFCNRYKWKFISIYDANRSLKTFIHPRTGNTSIPQPYWAIRMLALAEGCSEPNCTAKKEKTALFVDLINDIGSATPTNLKVVCKKHLKNRGDRFLGREHFENRNTNRNSFI</sequence>
<dbReference type="EMBL" id="QKRA01000002">
    <property type="protein sequence ID" value="RDL45328.1"/>
    <property type="molecule type" value="Genomic_DNA"/>
</dbReference>
<comment type="caution">
    <text evidence="1">The sequence shown here is derived from an EMBL/GenBank/DDBJ whole genome shotgun (WGS) entry which is preliminary data.</text>
</comment>
<accession>A0A370UC50</accession>
<name>A0A370UC50_9GAMM</name>
<dbReference type="AlphaFoldDB" id="A0A370UC50"/>
<protein>
    <recommendedName>
        <fullName evidence="3">HNH domain-containing protein</fullName>
    </recommendedName>
</protein>